<reference evidence="1 2" key="1">
    <citation type="submission" date="2009-06" db="EMBL/GenBank/DDBJ databases">
        <title>The draft genome of Clostridium carboxidivorans P7.</title>
        <authorList>
            <consortium name="US DOE Joint Genome Institute (JGI-PGF)"/>
            <person name="Lucas S."/>
            <person name="Copeland A."/>
            <person name="Lapidus A."/>
            <person name="Glavina del Rio T."/>
            <person name="Tice H."/>
            <person name="Bruce D."/>
            <person name="Goodwin L."/>
            <person name="Pitluck S."/>
            <person name="Larimer F."/>
            <person name="Land M.L."/>
            <person name="Hauser L."/>
            <person name="Hemme C.L."/>
        </authorList>
    </citation>
    <scope>NUCLEOTIDE SEQUENCE [LARGE SCALE GENOMIC DNA]</scope>
    <source>
        <strain evidence="1 2">P7</strain>
    </source>
</reference>
<gene>
    <name evidence="1" type="ORF">CcarbDRAFT_0208</name>
</gene>
<evidence type="ECO:0000313" key="1">
    <source>
        <dbReference type="EMBL" id="EET89374.1"/>
    </source>
</evidence>
<sequence>MKKLKLTTLILTVIILVIALFAYKNGIINRGSLNSKKVVSSVNKEAVEKKDELNFSVLGDVHGDAHKTKNCY</sequence>
<protein>
    <submittedName>
        <fullName evidence="1">Uncharacterized protein</fullName>
    </submittedName>
</protein>
<dbReference type="AlphaFoldDB" id="C6PN41"/>
<name>C6PN41_9CLOT</name>
<organism evidence="1 2">
    <name type="scientific">Clostridium carboxidivorans P7</name>
    <dbReference type="NCBI Taxonomy" id="536227"/>
    <lineage>
        <taxon>Bacteria</taxon>
        <taxon>Bacillati</taxon>
        <taxon>Bacillota</taxon>
        <taxon>Clostridia</taxon>
        <taxon>Eubacteriales</taxon>
        <taxon>Clostridiaceae</taxon>
        <taxon>Clostridium</taxon>
    </lineage>
</organism>
<evidence type="ECO:0000313" key="2">
    <source>
        <dbReference type="Proteomes" id="UP000004198"/>
    </source>
</evidence>
<keyword evidence="2" id="KW-1185">Reference proteome</keyword>
<accession>C6PN41</accession>
<dbReference type="Proteomes" id="UP000004198">
    <property type="component" value="Unassembled WGS sequence"/>
</dbReference>
<dbReference type="EMBL" id="ACVI01000002">
    <property type="protein sequence ID" value="EET89374.1"/>
    <property type="molecule type" value="Genomic_DNA"/>
</dbReference>
<dbReference type="RefSeq" id="WP_007059093.1">
    <property type="nucleotide sequence ID" value="NZ_ACVI01000002.1"/>
</dbReference>
<comment type="caution">
    <text evidence="1">The sequence shown here is derived from an EMBL/GenBank/DDBJ whole genome shotgun (WGS) entry which is preliminary data.</text>
</comment>
<proteinExistence type="predicted"/>